<dbReference type="VEuPathDB" id="FungiDB:AAP_04184"/>
<name>A0A162I803_9EURO</name>
<feature type="compositionally biased region" description="Basic and acidic residues" evidence="1">
    <location>
        <begin position="1"/>
        <end position="16"/>
    </location>
</feature>
<gene>
    <name evidence="2" type="ORF">AAP_04184</name>
</gene>
<dbReference type="EMBL" id="AZGZ01000019">
    <property type="protein sequence ID" value="KZZ89833.1"/>
    <property type="molecule type" value="Genomic_DNA"/>
</dbReference>
<evidence type="ECO:0000313" key="3">
    <source>
        <dbReference type="Proteomes" id="UP000242877"/>
    </source>
</evidence>
<evidence type="ECO:0000256" key="1">
    <source>
        <dbReference type="SAM" id="MobiDB-lite"/>
    </source>
</evidence>
<accession>A0A162I803</accession>
<comment type="caution">
    <text evidence="2">The sequence shown here is derived from an EMBL/GenBank/DDBJ whole genome shotgun (WGS) entry which is preliminary data.</text>
</comment>
<proteinExistence type="predicted"/>
<dbReference type="AlphaFoldDB" id="A0A162I803"/>
<organism evidence="2 3">
    <name type="scientific">Ascosphaera apis ARSEF 7405</name>
    <dbReference type="NCBI Taxonomy" id="392613"/>
    <lineage>
        <taxon>Eukaryota</taxon>
        <taxon>Fungi</taxon>
        <taxon>Dikarya</taxon>
        <taxon>Ascomycota</taxon>
        <taxon>Pezizomycotina</taxon>
        <taxon>Eurotiomycetes</taxon>
        <taxon>Eurotiomycetidae</taxon>
        <taxon>Onygenales</taxon>
        <taxon>Ascosphaeraceae</taxon>
        <taxon>Ascosphaera</taxon>
    </lineage>
</organism>
<evidence type="ECO:0000313" key="2">
    <source>
        <dbReference type="EMBL" id="KZZ89833.1"/>
    </source>
</evidence>
<sequence>MPSSREQSDESNERRPLLSTTEHAGSHGTEDEDDLSSIASIISTTTYIRRLLVRILELNPITSTVRSYEALPDDVSEANSAVDSGLSIDLESRQQALFSSDTPTRMRIGKATSSSNTL</sequence>
<keyword evidence="3" id="KW-1185">Reference proteome</keyword>
<dbReference type="Proteomes" id="UP000242877">
    <property type="component" value="Unassembled WGS sequence"/>
</dbReference>
<feature type="region of interest" description="Disordered" evidence="1">
    <location>
        <begin position="97"/>
        <end position="118"/>
    </location>
</feature>
<protein>
    <submittedName>
        <fullName evidence="2">Uncharacterized protein</fullName>
    </submittedName>
</protein>
<reference evidence="2 3" key="1">
    <citation type="journal article" date="2016" name="Genome Biol. Evol.">
        <title>Divergent and convergent evolution of fungal pathogenicity.</title>
        <authorList>
            <person name="Shang Y."/>
            <person name="Xiao G."/>
            <person name="Zheng P."/>
            <person name="Cen K."/>
            <person name="Zhan S."/>
            <person name="Wang C."/>
        </authorList>
    </citation>
    <scope>NUCLEOTIDE SEQUENCE [LARGE SCALE GENOMIC DNA]</scope>
    <source>
        <strain evidence="2 3">ARSEF 7405</strain>
    </source>
</reference>
<feature type="region of interest" description="Disordered" evidence="1">
    <location>
        <begin position="1"/>
        <end position="36"/>
    </location>
</feature>